<evidence type="ECO:0000256" key="1">
    <source>
        <dbReference type="ARBA" id="ARBA00004613"/>
    </source>
</evidence>
<proteinExistence type="predicted"/>
<dbReference type="RefSeq" id="WP_102111953.1">
    <property type="nucleotide sequence ID" value="NZ_BMGN01000002.1"/>
</dbReference>
<dbReference type="Proteomes" id="UP000234752">
    <property type="component" value="Chromosome eg_1"/>
</dbReference>
<dbReference type="InterPro" id="IPR001343">
    <property type="entry name" value="Hemolysn_Ca-bd"/>
</dbReference>
<dbReference type="SUPFAM" id="SSF51120">
    <property type="entry name" value="beta-Roll"/>
    <property type="match status" value="1"/>
</dbReference>
<dbReference type="GO" id="GO:0005576">
    <property type="term" value="C:extracellular region"/>
    <property type="evidence" value="ECO:0007669"/>
    <property type="project" value="UniProtKB-SubCell"/>
</dbReference>
<accession>A0A2K9NDJ7</accession>
<dbReference type="InterPro" id="IPR011049">
    <property type="entry name" value="Serralysin-like_metalloprot_C"/>
</dbReference>
<dbReference type="Pfam" id="PF00353">
    <property type="entry name" value="HemolysinCabind"/>
    <property type="match status" value="1"/>
</dbReference>
<name>A0A2K9NDJ7_9PROT</name>
<organism evidence="3 4">
    <name type="scientific">Niveispirillum cyanobacteriorum</name>
    <dbReference type="NCBI Taxonomy" id="1612173"/>
    <lineage>
        <taxon>Bacteria</taxon>
        <taxon>Pseudomonadati</taxon>
        <taxon>Pseudomonadota</taxon>
        <taxon>Alphaproteobacteria</taxon>
        <taxon>Rhodospirillales</taxon>
        <taxon>Azospirillaceae</taxon>
        <taxon>Niveispirillum</taxon>
    </lineage>
</organism>
<dbReference type="InterPro" id="IPR050557">
    <property type="entry name" value="RTX_toxin/Mannuronan_C5-epim"/>
</dbReference>
<dbReference type="Gene3D" id="2.150.10.10">
    <property type="entry name" value="Serralysin-like metalloprotease, C-terminal"/>
    <property type="match status" value="1"/>
</dbReference>
<evidence type="ECO:0000313" key="4">
    <source>
        <dbReference type="Proteomes" id="UP000234752"/>
    </source>
</evidence>
<gene>
    <name evidence="3" type="ORF">C0V82_08415</name>
</gene>
<evidence type="ECO:0008006" key="5">
    <source>
        <dbReference type="Google" id="ProtNLM"/>
    </source>
</evidence>
<keyword evidence="4" id="KW-1185">Reference proteome</keyword>
<dbReference type="KEGG" id="ncb:C0V82_08415"/>
<protein>
    <recommendedName>
        <fullName evidence="5">Calcium-binding protein</fullName>
    </recommendedName>
</protein>
<dbReference type="InterPro" id="IPR018511">
    <property type="entry name" value="Hemolysin-typ_Ca-bd_CS"/>
</dbReference>
<sequence>MAKYDWIGEALVNSITQVLVPTFVDLMADLGREAVDAVRGLDLQPIPGTIFADKLSGTAGNDLFFTGAGADTIRAGAGTDVIVAGKGDDVIDGGAGSDVMSGGSGNDRFVFTSAALVAGDQDLVVDAKAGERLDFDAASESLLRIGGVALSALTANTAVPTFLQAGVTNVAQIDGHLVIDLNNDGLYDTANDYKIIIPDGLSLRYDAGADWFVIG</sequence>
<dbReference type="PANTHER" id="PTHR38340">
    <property type="entry name" value="S-LAYER PROTEIN"/>
    <property type="match status" value="1"/>
</dbReference>
<dbReference type="GO" id="GO:0005509">
    <property type="term" value="F:calcium ion binding"/>
    <property type="evidence" value="ECO:0007669"/>
    <property type="project" value="InterPro"/>
</dbReference>
<comment type="subcellular location">
    <subcellularLocation>
        <location evidence="1">Secreted</location>
    </subcellularLocation>
</comment>
<dbReference type="PROSITE" id="PS00330">
    <property type="entry name" value="HEMOLYSIN_CALCIUM"/>
    <property type="match status" value="1"/>
</dbReference>
<dbReference type="PRINTS" id="PR00313">
    <property type="entry name" value="CABNDNGRPT"/>
</dbReference>
<dbReference type="EMBL" id="CP025611">
    <property type="protein sequence ID" value="AUN30255.1"/>
    <property type="molecule type" value="Genomic_DNA"/>
</dbReference>
<evidence type="ECO:0000313" key="3">
    <source>
        <dbReference type="EMBL" id="AUN30255.1"/>
    </source>
</evidence>
<keyword evidence="2" id="KW-0964">Secreted</keyword>
<dbReference type="AlphaFoldDB" id="A0A2K9NDJ7"/>
<dbReference type="PANTHER" id="PTHR38340:SF1">
    <property type="entry name" value="S-LAYER PROTEIN"/>
    <property type="match status" value="1"/>
</dbReference>
<evidence type="ECO:0000256" key="2">
    <source>
        <dbReference type="ARBA" id="ARBA00022525"/>
    </source>
</evidence>
<reference evidence="3 4" key="1">
    <citation type="submission" date="2017-12" db="EMBL/GenBank/DDBJ databases">
        <title>Genomes of bacteria within cyanobacterial aggregates.</title>
        <authorList>
            <person name="Cai H."/>
        </authorList>
    </citation>
    <scope>NUCLEOTIDE SEQUENCE [LARGE SCALE GENOMIC DNA]</scope>
    <source>
        <strain evidence="3 4">TH16</strain>
    </source>
</reference>